<evidence type="ECO:0000313" key="3">
    <source>
        <dbReference type="Proteomes" id="UP000035963"/>
    </source>
</evidence>
<gene>
    <name evidence="2" type="ORF">EOS_38075</name>
</gene>
<dbReference type="EMBL" id="AEJF01000230">
    <property type="protein sequence ID" value="KLU21077.1"/>
    <property type="molecule type" value="Genomic_DNA"/>
</dbReference>
<proteinExistence type="predicted"/>
<name>A0A0J1CK54_9BURK</name>
<protein>
    <submittedName>
        <fullName evidence="2">Uncharacterized protein</fullName>
    </submittedName>
</protein>
<sequence length="62" mass="6890">MAADQTRSDDFPVIFLAKAIFDPLRFAERAVDHAPIADYLKNQPPQIRRPPGHSVARASPCC</sequence>
<accession>A0A0J1CK54</accession>
<feature type="region of interest" description="Disordered" evidence="1">
    <location>
        <begin position="41"/>
        <end position="62"/>
    </location>
</feature>
<evidence type="ECO:0000256" key="1">
    <source>
        <dbReference type="SAM" id="MobiDB-lite"/>
    </source>
</evidence>
<dbReference type="PATRIC" id="fig|908627.4.peg.8531"/>
<keyword evidence="3" id="KW-1185">Reference proteome</keyword>
<dbReference type="AlphaFoldDB" id="A0A0J1CK54"/>
<organism evidence="2 3">
    <name type="scientific">Caballeronia mineralivorans PML1(12)</name>
    <dbReference type="NCBI Taxonomy" id="908627"/>
    <lineage>
        <taxon>Bacteria</taxon>
        <taxon>Pseudomonadati</taxon>
        <taxon>Pseudomonadota</taxon>
        <taxon>Betaproteobacteria</taxon>
        <taxon>Burkholderiales</taxon>
        <taxon>Burkholderiaceae</taxon>
        <taxon>Caballeronia</taxon>
    </lineage>
</organism>
<evidence type="ECO:0000313" key="2">
    <source>
        <dbReference type="EMBL" id="KLU21077.1"/>
    </source>
</evidence>
<reference evidence="2 3" key="1">
    <citation type="journal article" date="2015" name="Genome Announc.">
        <title>Draft Genome Sequence of Burkholderia sp. Strain PML1(12), an Ectomycorrhizosphere-Inhabiting Bacterium with Effective Mineral-Weathering Ability.</title>
        <authorList>
            <person name="Uroz S."/>
            <person name="Oger P."/>
        </authorList>
    </citation>
    <scope>NUCLEOTIDE SEQUENCE [LARGE SCALE GENOMIC DNA]</scope>
    <source>
        <strain evidence="3">PML1(12)</strain>
    </source>
</reference>
<dbReference type="Proteomes" id="UP000035963">
    <property type="component" value="Unassembled WGS sequence"/>
</dbReference>
<comment type="caution">
    <text evidence="2">The sequence shown here is derived from an EMBL/GenBank/DDBJ whole genome shotgun (WGS) entry which is preliminary data.</text>
</comment>